<proteinExistence type="predicted"/>
<dbReference type="Gene3D" id="3.40.50.1820">
    <property type="entry name" value="alpha/beta hydrolase"/>
    <property type="match status" value="1"/>
</dbReference>
<dbReference type="InterPro" id="IPR050266">
    <property type="entry name" value="AB_hydrolase_sf"/>
</dbReference>
<dbReference type="SUPFAM" id="SSF53474">
    <property type="entry name" value="alpha/beta-Hydrolases"/>
    <property type="match status" value="1"/>
</dbReference>
<gene>
    <name evidence="3" type="ORF">GCM10011399_38040</name>
</gene>
<evidence type="ECO:0000256" key="1">
    <source>
        <dbReference type="ARBA" id="ARBA00022801"/>
    </source>
</evidence>
<evidence type="ECO:0000313" key="4">
    <source>
        <dbReference type="Proteomes" id="UP000598775"/>
    </source>
</evidence>
<organism evidence="3 4">
    <name type="scientific">Subtercola lobariae</name>
    <dbReference type="NCBI Taxonomy" id="1588641"/>
    <lineage>
        <taxon>Bacteria</taxon>
        <taxon>Bacillati</taxon>
        <taxon>Actinomycetota</taxon>
        <taxon>Actinomycetes</taxon>
        <taxon>Micrococcales</taxon>
        <taxon>Microbacteriaceae</taxon>
        <taxon>Subtercola</taxon>
    </lineage>
</organism>
<dbReference type="GO" id="GO:0016787">
    <property type="term" value="F:hydrolase activity"/>
    <property type="evidence" value="ECO:0007669"/>
    <property type="project" value="UniProtKB-KW"/>
</dbReference>
<dbReference type="InterPro" id="IPR029058">
    <property type="entry name" value="AB_hydrolase_fold"/>
</dbReference>
<dbReference type="RefSeq" id="WP_188681312.1">
    <property type="nucleotide sequence ID" value="NZ_BMGP01000010.1"/>
</dbReference>
<sequence>MTFPIVKTTDGVRLHVTDSGASGAADPILFLHEFAGNYRSWAAQVAALCDEHRCITFAARGYPPSDVPANSDAYSWQRAVDDAVAVLDALDIESAHIVGISMGGYTAVQVGLKHPERVRSVMAVSVGSGSDPGIRSAYLEEARIVADQLRARGTEFVGRSMAEGPSRIQLKNRSAAAWQQMIDQFAEQSADGMALTILEVQAKRPSFHDLLDELSTFARPLLVVDGDEDEACLSTGRLLKQTVPACGWRVLPNSGHVLNLEDPALFNDIVRRFIAQVEVGAWPERDPRSKVTLQFNLESEIAVSV</sequence>
<keyword evidence="1 3" id="KW-0378">Hydrolase</keyword>
<dbReference type="Pfam" id="PF00561">
    <property type="entry name" value="Abhydrolase_1"/>
    <property type="match status" value="1"/>
</dbReference>
<dbReference type="PANTHER" id="PTHR43798:SF31">
    <property type="entry name" value="AB HYDROLASE SUPERFAMILY PROTEIN YCLE"/>
    <property type="match status" value="1"/>
</dbReference>
<dbReference type="InterPro" id="IPR000073">
    <property type="entry name" value="AB_hydrolase_1"/>
</dbReference>
<dbReference type="Proteomes" id="UP000598775">
    <property type="component" value="Unassembled WGS sequence"/>
</dbReference>
<keyword evidence="4" id="KW-1185">Reference proteome</keyword>
<dbReference type="PANTHER" id="PTHR43798">
    <property type="entry name" value="MONOACYLGLYCEROL LIPASE"/>
    <property type="match status" value="1"/>
</dbReference>
<name>A0A917BH95_9MICO</name>
<protein>
    <submittedName>
        <fullName evidence="3">Alpha/beta hydrolase</fullName>
    </submittedName>
</protein>
<dbReference type="AlphaFoldDB" id="A0A917BH95"/>
<reference evidence="3 4" key="1">
    <citation type="journal article" date="2014" name="Int. J. Syst. Evol. Microbiol.">
        <title>Complete genome sequence of Corynebacterium casei LMG S-19264T (=DSM 44701T), isolated from a smear-ripened cheese.</title>
        <authorList>
            <consortium name="US DOE Joint Genome Institute (JGI-PGF)"/>
            <person name="Walter F."/>
            <person name="Albersmeier A."/>
            <person name="Kalinowski J."/>
            <person name="Ruckert C."/>
        </authorList>
    </citation>
    <scope>NUCLEOTIDE SEQUENCE [LARGE SCALE GENOMIC DNA]</scope>
    <source>
        <strain evidence="3 4">CGMCC 1.12976</strain>
    </source>
</reference>
<dbReference type="GO" id="GO:0016020">
    <property type="term" value="C:membrane"/>
    <property type="evidence" value="ECO:0007669"/>
    <property type="project" value="TreeGrafter"/>
</dbReference>
<accession>A0A917BH95</accession>
<evidence type="ECO:0000313" key="3">
    <source>
        <dbReference type="EMBL" id="GGF41736.1"/>
    </source>
</evidence>
<evidence type="ECO:0000259" key="2">
    <source>
        <dbReference type="Pfam" id="PF00561"/>
    </source>
</evidence>
<comment type="caution">
    <text evidence="3">The sequence shown here is derived from an EMBL/GenBank/DDBJ whole genome shotgun (WGS) entry which is preliminary data.</text>
</comment>
<dbReference type="EMBL" id="BMGP01000010">
    <property type="protein sequence ID" value="GGF41736.1"/>
    <property type="molecule type" value="Genomic_DNA"/>
</dbReference>
<feature type="domain" description="AB hydrolase-1" evidence="2">
    <location>
        <begin position="27"/>
        <end position="263"/>
    </location>
</feature>